<reference evidence="1 2" key="1">
    <citation type="submission" date="2024-05" db="EMBL/GenBank/DDBJ databases">
        <title>Haplotype-resolved chromosome-level genome assembly of Huyou (Citrus changshanensis).</title>
        <authorList>
            <person name="Miao C."/>
            <person name="Chen W."/>
            <person name="Wu Y."/>
            <person name="Wang L."/>
            <person name="Zhao S."/>
            <person name="Grierson D."/>
            <person name="Xu C."/>
            <person name="Chen K."/>
        </authorList>
    </citation>
    <scope>NUCLEOTIDE SEQUENCE [LARGE SCALE GENOMIC DNA]</scope>
    <source>
        <strain evidence="1">01-14</strain>
        <tissue evidence="1">Leaf</tissue>
    </source>
</reference>
<evidence type="ECO:0000313" key="2">
    <source>
        <dbReference type="Proteomes" id="UP001428341"/>
    </source>
</evidence>
<comment type="caution">
    <text evidence="1">The sequence shown here is derived from an EMBL/GenBank/DDBJ whole genome shotgun (WGS) entry which is preliminary data.</text>
</comment>
<keyword evidence="2" id="KW-1185">Reference proteome</keyword>
<evidence type="ECO:0000313" key="1">
    <source>
        <dbReference type="EMBL" id="KAK9187018.1"/>
    </source>
</evidence>
<dbReference type="AlphaFoldDB" id="A0AAP0LU12"/>
<proteinExistence type="predicted"/>
<name>A0AAP0LU12_9ROSI</name>
<dbReference type="EMBL" id="JBCGBO010000007">
    <property type="protein sequence ID" value="KAK9187018.1"/>
    <property type="molecule type" value="Genomic_DNA"/>
</dbReference>
<gene>
    <name evidence="1" type="ORF">WN944_018408</name>
</gene>
<dbReference type="Proteomes" id="UP001428341">
    <property type="component" value="Unassembled WGS sequence"/>
</dbReference>
<sequence length="73" mass="8066">MSIPIMPITPLAISVYLALRFPSGVHRSQPQASDFIDIVVRSCPVRSAPLSLSTIYDWTDWGPTSRAECGYLN</sequence>
<organism evidence="1 2">
    <name type="scientific">Citrus x changshan-huyou</name>
    <dbReference type="NCBI Taxonomy" id="2935761"/>
    <lineage>
        <taxon>Eukaryota</taxon>
        <taxon>Viridiplantae</taxon>
        <taxon>Streptophyta</taxon>
        <taxon>Embryophyta</taxon>
        <taxon>Tracheophyta</taxon>
        <taxon>Spermatophyta</taxon>
        <taxon>Magnoliopsida</taxon>
        <taxon>eudicotyledons</taxon>
        <taxon>Gunneridae</taxon>
        <taxon>Pentapetalae</taxon>
        <taxon>rosids</taxon>
        <taxon>malvids</taxon>
        <taxon>Sapindales</taxon>
        <taxon>Rutaceae</taxon>
        <taxon>Aurantioideae</taxon>
        <taxon>Citrus</taxon>
    </lineage>
</organism>
<accession>A0AAP0LU12</accession>
<protein>
    <submittedName>
        <fullName evidence="1">Uncharacterized protein</fullName>
    </submittedName>
</protein>